<dbReference type="EMBL" id="JAUESC010000386">
    <property type="protein sequence ID" value="KAK0576656.1"/>
    <property type="molecule type" value="Genomic_DNA"/>
</dbReference>
<evidence type="ECO:0000313" key="1">
    <source>
        <dbReference type="EMBL" id="KAK0576656.1"/>
    </source>
</evidence>
<proteinExistence type="predicted"/>
<dbReference type="Proteomes" id="UP001168877">
    <property type="component" value="Unassembled WGS sequence"/>
</dbReference>
<name>A0AA39VDV2_ACESA</name>
<evidence type="ECO:0000313" key="2">
    <source>
        <dbReference type="Proteomes" id="UP001168877"/>
    </source>
</evidence>
<accession>A0AA39VDV2</accession>
<gene>
    <name evidence="1" type="ORF">LWI29_021188</name>
</gene>
<sequence>MVTNHSQSIFSPDKDQQNLVNFCSGSQFQTNNNFAGENSDLVSHSLSATISMCQETTNWCYEIALVVVNQIKDGSHLNSECGDIIAGDRDMMFGKILLLLVLLRTWIRKLGDAITWLKN</sequence>
<protein>
    <submittedName>
        <fullName evidence="1">Uncharacterized protein</fullName>
    </submittedName>
</protein>
<organism evidence="1 2">
    <name type="scientific">Acer saccharum</name>
    <name type="common">Sugar maple</name>
    <dbReference type="NCBI Taxonomy" id="4024"/>
    <lineage>
        <taxon>Eukaryota</taxon>
        <taxon>Viridiplantae</taxon>
        <taxon>Streptophyta</taxon>
        <taxon>Embryophyta</taxon>
        <taxon>Tracheophyta</taxon>
        <taxon>Spermatophyta</taxon>
        <taxon>Magnoliopsida</taxon>
        <taxon>eudicotyledons</taxon>
        <taxon>Gunneridae</taxon>
        <taxon>Pentapetalae</taxon>
        <taxon>rosids</taxon>
        <taxon>malvids</taxon>
        <taxon>Sapindales</taxon>
        <taxon>Sapindaceae</taxon>
        <taxon>Hippocastanoideae</taxon>
        <taxon>Acereae</taxon>
        <taxon>Acer</taxon>
    </lineage>
</organism>
<comment type="caution">
    <text evidence="1">The sequence shown here is derived from an EMBL/GenBank/DDBJ whole genome shotgun (WGS) entry which is preliminary data.</text>
</comment>
<reference evidence="1" key="2">
    <citation type="submission" date="2023-06" db="EMBL/GenBank/DDBJ databases">
        <authorList>
            <person name="Swenson N.G."/>
            <person name="Wegrzyn J.L."/>
            <person name="Mcevoy S.L."/>
        </authorList>
    </citation>
    <scope>NUCLEOTIDE SEQUENCE</scope>
    <source>
        <strain evidence="1">NS2018</strain>
        <tissue evidence="1">Leaf</tissue>
    </source>
</reference>
<keyword evidence="2" id="KW-1185">Reference proteome</keyword>
<dbReference type="AlphaFoldDB" id="A0AA39VDV2"/>
<reference evidence="1" key="1">
    <citation type="journal article" date="2022" name="Plant J.">
        <title>Strategies of tolerance reflected in two North American maple genomes.</title>
        <authorList>
            <person name="McEvoy S.L."/>
            <person name="Sezen U.U."/>
            <person name="Trouern-Trend A."/>
            <person name="McMahon S.M."/>
            <person name="Schaberg P.G."/>
            <person name="Yang J."/>
            <person name="Wegrzyn J.L."/>
            <person name="Swenson N.G."/>
        </authorList>
    </citation>
    <scope>NUCLEOTIDE SEQUENCE</scope>
    <source>
        <strain evidence="1">NS2018</strain>
    </source>
</reference>